<name>A0A8J3A532_9ACTN</name>
<organism evidence="2 3">
    <name type="scientific">Egicoccus halophilus</name>
    <dbReference type="NCBI Taxonomy" id="1670830"/>
    <lineage>
        <taxon>Bacteria</taxon>
        <taxon>Bacillati</taxon>
        <taxon>Actinomycetota</taxon>
        <taxon>Nitriliruptoria</taxon>
        <taxon>Egicoccales</taxon>
        <taxon>Egicoccaceae</taxon>
        <taxon>Egicoccus</taxon>
    </lineage>
</organism>
<protein>
    <recommendedName>
        <fullName evidence="4">DUF721 domain-containing protein</fullName>
    </recommendedName>
</protein>
<dbReference type="PANTHER" id="PTHR36456">
    <property type="entry name" value="UPF0232 PROTEIN SCO3875"/>
    <property type="match status" value="1"/>
</dbReference>
<dbReference type="PANTHER" id="PTHR36456:SF1">
    <property type="entry name" value="UPF0232 PROTEIN SCO3875"/>
    <property type="match status" value="1"/>
</dbReference>
<evidence type="ECO:0000313" key="2">
    <source>
        <dbReference type="EMBL" id="GGI03099.1"/>
    </source>
</evidence>
<dbReference type="InterPro" id="IPR007922">
    <property type="entry name" value="DciA-like"/>
</dbReference>
<gene>
    <name evidence="2" type="ORF">GCM10011354_02610</name>
</gene>
<reference evidence="2" key="1">
    <citation type="journal article" date="2014" name="Int. J. Syst. Evol. Microbiol.">
        <title>Complete genome sequence of Corynebacterium casei LMG S-19264T (=DSM 44701T), isolated from a smear-ripened cheese.</title>
        <authorList>
            <consortium name="US DOE Joint Genome Institute (JGI-PGF)"/>
            <person name="Walter F."/>
            <person name="Albersmeier A."/>
            <person name="Kalinowski J."/>
            <person name="Ruckert C."/>
        </authorList>
    </citation>
    <scope>NUCLEOTIDE SEQUENCE</scope>
    <source>
        <strain evidence="2">CGMCC 1.14988</strain>
    </source>
</reference>
<evidence type="ECO:0008006" key="4">
    <source>
        <dbReference type="Google" id="ProtNLM"/>
    </source>
</evidence>
<dbReference type="RefSeq" id="WP_130648296.1">
    <property type="nucleotide sequence ID" value="NZ_BMHA01000001.1"/>
</dbReference>
<proteinExistence type="predicted"/>
<dbReference type="Proteomes" id="UP000650511">
    <property type="component" value="Unassembled WGS sequence"/>
</dbReference>
<dbReference type="OrthoDB" id="5516926at2"/>
<dbReference type="EMBL" id="BMHA01000001">
    <property type="protein sequence ID" value="GGI03099.1"/>
    <property type="molecule type" value="Genomic_DNA"/>
</dbReference>
<feature type="compositionally biased region" description="Basic and acidic residues" evidence="1">
    <location>
        <begin position="29"/>
        <end position="38"/>
    </location>
</feature>
<keyword evidence="3" id="KW-1185">Reference proteome</keyword>
<feature type="compositionally biased region" description="Basic and acidic residues" evidence="1">
    <location>
        <begin position="48"/>
        <end position="57"/>
    </location>
</feature>
<evidence type="ECO:0000256" key="1">
    <source>
        <dbReference type="SAM" id="MobiDB-lite"/>
    </source>
</evidence>
<feature type="region of interest" description="Disordered" evidence="1">
    <location>
        <begin position="1"/>
        <end position="83"/>
    </location>
</feature>
<reference evidence="2" key="2">
    <citation type="submission" date="2020-09" db="EMBL/GenBank/DDBJ databases">
        <authorList>
            <person name="Sun Q."/>
            <person name="Zhou Y."/>
        </authorList>
    </citation>
    <scope>NUCLEOTIDE SEQUENCE</scope>
    <source>
        <strain evidence="2">CGMCC 1.14988</strain>
    </source>
</reference>
<evidence type="ECO:0000313" key="3">
    <source>
        <dbReference type="Proteomes" id="UP000650511"/>
    </source>
</evidence>
<feature type="compositionally biased region" description="Basic and acidic residues" evidence="1">
    <location>
        <begin position="1"/>
        <end position="21"/>
    </location>
</feature>
<comment type="caution">
    <text evidence="2">The sequence shown here is derived from an EMBL/GenBank/DDBJ whole genome shotgun (WGS) entry which is preliminary data.</text>
</comment>
<feature type="compositionally biased region" description="Acidic residues" evidence="1">
    <location>
        <begin position="63"/>
        <end position="74"/>
    </location>
</feature>
<sequence>MTSRRSRDSRSRSSQPRREDPTVASRRAGWQDRDEQVYAKKRARQQRQRADRERRSYDPGPPTDEDWTVAEPETDGIRRISPPTPIGDSLQSFVRRRGWDERLRGATAWSRWDEIVGPELASRCEPVRLAGGTLVVRAESQVWATQLRYLTTQLVTNARAVLGTDAVRDLRLTVGPLEGRVEPDV</sequence>
<dbReference type="Pfam" id="PF05258">
    <property type="entry name" value="DciA"/>
    <property type="match status" value="1"/>
</dbReference>
<dbReference type="AlphaFoldDB" id="A0A8J3A532"/>
<accession>A0A8J3A532</accession>